<evidence type="ECO:0000313" key="2">
    <source>
        <dbReference type="Proteomes" id="UP000199109"/>
    </source>
</evidence>
<organism evidence="1 2">
    <name type="scientific">Pricia antarctica</name>
    <dbReference type="NCBI Taxonomy" id="641691"/>
    <lineage>
        <taxon>Bacteria</taxon>
        <taxon>Pseudomonadati</taxon>
        <taxon>Bacteroidota</taxon>
        <taxon>Flavobacteriia</taxon>
        <taxon>Flavobacteriales</taxon>
        <taxon>Flavobacteriaceae</taxon>
        <taxon>Pricia</taxon>
    </lineage>
</organism>
<sequence length="55" mass="6385">MRHLLPKEIKENYYTGRNEYIGYFIVIGLKTKFQMENSLQAAAHVLHTSAQSLQC</sequence>
<evidence type="ECO:0000313" key="1">
    <source>
        <dbReference type="EMBL" id="SDF08994.1"/>
    </source>
</evidence>
<gene>
    <name evidence="1" type="ORF">SAMN05421636_11153</name>
</gene>
<protein>
    <submittedName>
        <fullName evidence="1">Uncharacterized protein</fullName>
    </submittedName>
</protein>
<dbReference type="EMBL" id="FNAO01000011">
    <property type="protein sequence ID" value="SDF08994.1"/>
    <property type="molecule type" value="Genomic_DNA"/>
</dbReference>
<dbReference type="Proteomes" id="UP000199109">
    <property type="component" value="Unassembled WGS sequence"/>
</dbReference>
<proteinExistence type="predicted"/>
<reference evidence="1 2" key="1">
    <citation type="submission" date="2016-10" db="EMBL/GenBank/DDBJ databases">
        <authorList>
            <person name="de Groot N.N."/>
        </authorList>
    </citation>
    <scope>NUCLEOTIDE SEQUENCE [LARGE SCALE GENOMIC DNA]</scope>
    <source>
        <strain evidence="1 2">DSM 23421</strain>
    </source>
</reference>
<accession>A0A1G7I943</accession>
<keyword evidence="2" id="KW-1185">Reference proteome</keyword>
<dbReference type="AlphaFoldDB" id="A0A1G7I943"/>
<name>A0A1G7I943_9FLAO</name>